<protein>
    <recommendedName>
        <fullName evidence="6">O-antigen ligase-related domain-containing protein</fullName>
    </recommendedName>
</protein>
<dbReference type="GO" id="GO:0016020">
    <property type="term" value="C:membrane"/>
    <property type="evidence" value="ECO:0007669"/>
    <property type="project" value="UniProtKB-SubCell"/>
</dbReference>
<feature type="transmembrane region" description="Helical" evidence="5">
    <location>
        <begin position="12"/>
        <end position="30"/>
    </location>
</feature>
<reference evidence="7 8" key="1">
    <citation type="submission" date="2015-10" db="EMBL/GenBank/DDBJ databases">
        <authorList>
            <person name="Gilbert D.G."/>
        </authorList>
    </citation>
    <scope>NUCLEOTIDE SEQUENCE [LARGE SCALE GENOMIC DNA]</scope>
    <source>
        <strain evidence="7">COMA1</strain>
    </source>
</reference>
<dbReference type="Proteomes" id="UP000199032">
    <property type="component" value="Unassembled WGS sequence"/>
</dbReference>
<feature type="transmembrane region" description="Helical" evidence="5">
    <location>
        <begin position="209"/>
        <end position="225"/>
    </location>
</feature>
<feature type="transmembrane region" description="Helical" evidence="5">
    <location>
        <begin position="70"/>
        <end position="90"/>
    </location>
</feature>
<feature type="transmembrane region" description="Helical" evidence="5">
    <location>
        <begin position="354"/>
        <end position="372"/>
    </location>
</feature>
<feature type="transmembrane region" description="Helical" evidence="5">
    <location>
        <begin position="96"/>
        <end position="115"/>
    </location>
</feature>
<dbReference type="InterPro" id="IPR007016">
    <property type="entry name" value="O-antigen_ligase-rel_domated"/>
</dbReference>
<feature type="transmembrane region" description="Helical" evidence="5">
    <location>
        <begin position="160"/>
        <end position="178"/>
    </location>
</feature>
<feature type="transmembrane region" description="Helical" evidence="5">
    <location>
        <begin position="230"/>
        <end position="247"/>
    </location>
</feature>
<evidence type="ECO:0000259" key="6">
    <source>
        <dbReference type="Pfam" id="PF04932"/>
    </source>
</evidence>
<feature type="transmembrane region" description="Helical" evidence="5">
    <location>
        <begin position="124"/>
        <end position="145"/>
    </location>
</feature>
<dbReference type="STRING" id="1742972.COMA1_30055"/>
<dbReference type="InterPro" id="IPR051533">
    <property type="entry name" value="WaaL-like"/>
</dbReference>
<dbReference type="AlphaFoldDB" id="A0A0S4LKF8"/>
<dbReference type="PANTHER" id="PTHR37422:SF13">
    <property type="entry name" value="LIPOPOLYSACCHARIDE BIOSYNTHESIS PROTEIN PA4999-RELATED"/>
    <property type="match status" value="1"/>
</dbReference>
<comment type="subcellular location">
    <subcellularLocation>
        <location evidence="1">Membrane</location>
        <topology evidence="1">Multi-pass membrane protein</topology>
    </subcellularLocation>
</comment>
<evidence type="ECO:0000256" key="2">
    <source>
        <dbReference type="ARBA" id="ARBA00022692"/>
    </source>
</evidence>
<feature type="transmembrane region" description="Helical" evidence="5">
    <location>
        <begin position="417"/>
        <end position="435"/>
    </location>
</feature>
<feature type="transmembrane region" description="Helical" evidence="5">
    <location>
        <begin position="36"/>
        <end position="58"/>
    </location>
</feature>
<dbReference type="EMBL" id="CZQA01000009">
    <property type="protein sequence ID" value="CUS36438.1"/>
    <property type="molecule type" value="Genomic_DNA"/>
</dbReference>
<feature type="domain" description="O-antigen ligase-related" evidence="6">
    <location>
        <begin position="196"/>
        <end position="332"/>
    </location>
</feature>
<evidence type="ECO:0000256" key="5">
    <source>
        <dbReference type="SAM" id="Phobius"/>
    </source>
</evidence>
<dbReference type="PANTHER" id="PTHR37422">
    <property type="entry name" value="TEICHURONIC ACID BIOSYNTHESIS PROTEIN TUAE"/>
    <property type="match status" value="1"/>
</dbReference>
<keyword evidence="8" id="KW-1185">Reference proteome</keyword>
<evidence type="ECO:0000256" key="1">
    <source>
        <dbReference type="ARBA" id="ARBA00004141"/>
    </source>
</evidence>
<dbReference type="OrthoDB" id="9783389at2"/>
<dbReference type="SUPFAM" id="SSF48452">
    <property type="entry name" value="TPR-like"/>
    <property type="match status" value="1"/>
</dbReference>
<name>A0A0S4LKF8_9BACT</name>
<dbReference type="RefSeq" id="WP_090748993.1">
    <property type="nucleotide sequence ID" value="NZ_CZQA01000009.1"/>
</dbReference>
<dbReference type="Pfam" id="PF04932">
    <property type="entry name" value="Wzy_C"/>
    <property type="match status" value="1"/>
</dbReference>
<evidence type="ECO:0000313" key="7">
    <source>
        <dbReference type="EMBL" id="CUS36438.1"/>
    </source>
</evidence>
<evidence type="ECO:0000313" key="8">
    <source>
        <dbReference type="Proteomes" id="UP000199032"/>
    </source>
</evidence>
<keyword evidence="3 5" id="KW-1133">Transmembrane helix</keyword>
<organism evidence="7 8">
    <name type="scientific">Candidatus Nitrospira nitrosa</name>
    <dbReference type="NCBI Taxonomy" id="1742972"/>
    <lineage>
        <taxon>Bacteria</taxon>
        <taxon>Pseudomonadati</taxon>
        <taxon>Nitrospirota</taxon>
        <taxon>Nitrospiria</taxon>
        <taxon>Nitrospirales</taxon>
        <taxon>Nitrospiraceae</taxon>
        <taxon>Nitrospira</taxon>
    </lineage>
</organism>
<proteinExistence type="predicted"/>
<accession>A0A0S4LKF8</accession>
<keyword evidence="4 5" id="KW-0472">Membrane</keyword>
<keyword evidence="2 5" id="KW-0812">Transmembrane</keyword>
<dbReference type="InterPro" id="IPR011990">
    <property type="entry name" value="TPR-like_helical_dom_sf"/>
</dbReference>
<feature type="transmembrane region" description="Helical" evidence="5">
    <location>
        <begin position="378"/>
        <end position="397"/>
    </location>
</feature>
<feature type="transmembrane region" description="Helical" evidence="5">
    <location>
        <begin position="185"/>
        <end position="203"/>
    </location>
</feature>
<evidence type="ECO:0000256" key="4">
    <source>
        <dbReference type="ARBA" id="ARBA00023136"/>
    </source>
</evidence>
<evidence type="ECO:0000256" key="3">
    <source>
        <dbReference type="ARBA" id="ARBA00022989"/>
    </source>
</evidence>
<gene>
    <name evidence="7" type="ORF">COMA1_30055</name>
</gene>
<dbReference type="Gene3D" id="1.25.40.10">
    <property type="entry name" value="Tetratricopeptide repeat domain"/>
    <property type="match status" value="1"/>
</dbReference>
<sequence length="647" mass="71727">MNKFVTERIPAFLTGPYLVIGSLTVFSPLIDGGTTQIPVLVIRLILLVALGSWLVAGLCRSTLSIPQTVLWWPIAAFLAWSGLSLLWSPYTSVSLQWFLSLLLYAGFLLIILLGVDNEKRLQGFLILILLMGLFEGGLGITQYLYAGEPRAKGTFFNPNFFSTYESVCAVLAISLLLFRIEYGTIGKLFLILTATVSGTAVILAQSRGGAAAFLIAITAVGYFRYGKSTLILLFLLALGTILFPNPLKQRMMDVGKQDPYAYTRVEIWEDATKRLYDHPSGIGLGMYKYASFQYRFPIEDNIIRYGKRAETAHNEYLQLAVELGVPGLTLFLLSTVIWAVAIKRAWKTDLPQQSRGILIGLCAGVLATIVHAGVDSVFHEPALVLLLILEGGLAVAFERYMRGTQTTSWTFSPPYHVARIILILVALGAMVFLAVRPAATWLLSNRGSSARADHDNLSAIKWYRYASIADPGSTSVRDELARLYIQQFNETGTPEWLDQAASEMAVAMALNPLDGRAPYRLGTIYRLLAEQPAFAAYQNSFNAQAAEAFEKSINVDPFSPFGYFELSKLHRGRGDRTSAQRLLEQAIIYEPNFLPARMVLADLTQENGQTDVANMYLASIKAIQWKYQGWTLTSLEQQFLGVRQSKP</sequence>
<feature type="transmembrane region" description="Helical" evidence="5">
    <location>
        <begin position="323"/>
        <end position="342"/>
    </location>
</feature>